<comment type="caution">
    <text evidence="2">The sequence shown here is derived from an EMBL/GenBank/DDBJ whole genome shotgun (WGS) entry which is preliminary data.</text>
</comment>
<dbReference type="Proteomes" id="UP001240984">
    <property type="component" value="Unassembled WGS sequence"/>
</dbReference>
<organism evidence="2 3">
    <name type="scientific">Catenuloplanes nepalensis</name>
    <dbReference type="NCBI Taxonomy" id="587533"/>
    <lineage>
        <taxon>Bacteria</taxon>
        <taxon>Bacillati</taxon>
        <taxon>Actinomycetota</taxon>
        <taxon>Actinomycetes</taxon>
        <taxon>Micromonosporales</taxon>
        <taxon>Micromonosporaceae</taxon>
        <taxon>Catenuloplanes</taxon>
    </lineage>
</organism>
<name>A0ABT9MSY3_9ACTN</name>
<protein>
    <submittedName>
        <fullName evidence="2">Uncharacterized protein</fullName>
    </submittedName>
</protein>
<proteinExistence type="predicted"/>
<evidence type="ECO:0000313" key="2">
    <source>
        <dbReference type="EMBL" id="MDP9794555.1"/>
    </source>
</evidence>
<reference evidence="2 3" key="1">
    <citation type="submission" date="2023-07" db="EMBL/GenBank/DDBJ databases">
        <title>Sequencing the genomes of 1000 actinobacteria strains.</title>
        <authorList>
            <person name="Klenk H.-P."/>
        </authorList>
    </citation>
    <scope>NUCLEOTIDE SEQUENCE [LARGE SCALE GENOMIC DNA]</scope>
    <source>
        <strain evidence="2 3">DSM 44710</strain>
    </source>
</reference>
<accession>A0ABT9MSY3</accession>
<evidence type="ECO:0000256" key="1">
    <source>
        <dbReference type="SAM" id="MobiDB-lite"/>
    </source>
</evidence>
<keyword evidence="3" id="KW-1185">Reference proteome</keyword>
<evidence type="ECO:0000313" key="3">
    <source>
        <dbReference type="Proteomes" id="UP001240984"/>
    </source>
</evidence>
<sequence length="56" mass="6198">MDQPASRTVVNASRFVVNDSSRTVVNDASDRYERDQAAARISRSAARRESPRSVST</sequence>
<feature type="compositionally biased region" description="Basic and acidic residues" evidence="1">
    <location>
        <begin position="46"/>
        <end position="56"/>
    </location>
</feature>
<feature type="compositionally biased region" description="Basic and acidic residues" evidence="1">
    <location>
        <begin position="28"/>
        <end position="37"/>
    </location>
</feature>
<gene>
    <name evidence="2" type="ORF">J2S43_003067</name>
</gene>
<feature type="region of interest" description="Disordered" evidence="1">
    <location>
        <begin position="22"/>
        <end position="56"/>
    </location>
</feature>
<dbReference type="EMBL" id="JAUSRA010000001">
    <property type="protein sequence ID" value="MDP9794555.1"/>
    <property type="molecule type" value="Genomic_DNA"/>
</dbReference>